<proteinExistence type="predicted"/>
<dbReference type="InterPro" id="IPR000182">
    <property type="entry name" value="GNAT_dom"/>
</dbReference>
<dbReference type="InterPro" id="IPR052564">
    <property type="entry name" value="N-acetyltrans/Recomb-assoc"/>
</dbReference>
<dbReference type="PANTHER" id="PTHR43451:SF1">
    <property type="entry name" value="ACETYLTRANSFERASE"/>
    <property type="match status" value="1"/>
</dbReference>
<dbReference type="SUPFAM" id="SSF55729">
    <property type="entry name" value="Acyl-CoA N-acyltransferases (Nat)"/>
    <property type="match status" value="1"/>
</dbReference>
<dbReference type="PROSITE" id="PS51186">
    <property type="entry name" value="GNAT"/>
    <property type="match status" value="1"/>
</dbReference>
<dbReference type="STRING" id="1038014.SAMN04487910_3762"/>
<dbReference type="GO" id="GO:0016747">
    <property type="term" value="F:acyltransferase activity, transferring groups other than amino-acyl groups"/>
    <property type="evidence" value="ECO:0007669"/>
    <property type="project" value="InterPro"/>
</dbReference>
<evidence type="ECO:0000313" key="3">
    <source>
        <dbReference type="Proteomes" id="UP000198521"/>
    </source>
</evidence>
<dbReference type="Proteomes" id="UP000198521">
    <property type="component" value="Unassembled WGS sequence"/>
</dbReference>
<dbReference type="CDD" id="cd04301">
    <property type="entry name" value="NAT_SF"/>
    <property type="match status" value="1"/>
</dbReference>
<evidence type="ECO:0000313" key="2">
    <source>
        <dbReference type="EMBL" id="SEL97164.1"/>
    </source>
</evidence>
<keyword evidence="2" id="KW-0808">Transferase</keyword>
<dbReference type="OrthoDB" id="424368at2"/>
<sequence>MNYQISKATDSDLPLMQRLFYQTVTIYGAKIFTKEEVKIFSRLALDKNHWKTKFVDDYVYNAKLNGEVIGSFSLSKNGEIEYIFVHQNYQGRGIAKKLYQTLEEVAKDANILTLSTQINSNTKSFFKKNDFEIIKNIEKVAGGEDVIGYNGIKNLR</sequence>
<evidence type="ECO:0000259" key="1">
    <source>
        <dbReference type="PROSITE" id="PS51186"/>
    </source>
</evidence>
<reference evidence="3" key="1">
    <citation type="submission" date="2016-10" db="EMBL/GenBank/DDBJ databases">
        <authorList>
            <person name="Varghese N."/>
            <person name="Submissions S."/>
        </authorList>
    </citation>
    <scope>NUCLEOTIDE SEQUENCE [LARGE SCALE GENOMIC DNA]</scope>
    <source>
        <strain evidence="3">DSM 25232 / NCIMB 14723 / 92V</strain>
    </source>
</reference>
<gene>
    <name evidence="2" type="ORF">SAMN04487910_3762</name>
</gene>
<accession>A0A1H7UK90</accession>
<protein>
    <submittedName>
        <fullName evidence="2">Acetyltransferase (GNAT) domain-containing protein</fullName>
    </submittedName>
</protein>
<dbReference type="PANTHER" id="PTHR43451">
    <property type="entry name" value="ACETYLTRANSFERASE (GNAT) FAMILY PROTEIN"/>
    <property type="match status" value="1"/>
</dbReference>
<dbReference type="RefSeq" id="WP_091411296.1">
    <property type="nucleotide sequence ID" value="NZ_FOAB01000007.1"/>
</dbReference>
<name>A0A1H7UK90_AQUAM</name>
<feature type="domain" description="N-acetyltransferase" evidence="1">
    <location>
        <begin position="3"/>
        <end position="156"/>
    </location>
</feature>
<dbReference type="Pfam" id="PF00583">
    <property type="entry name" value="Acetyltransf_1"/>
    <property type="match status" value="1"/>
</dbReference>
<keyword evidence="3" id="KW-1185">Reference proteome</keyword>
<organism evidence="2 3">
    <name type="scientific">Aquimarina amphilecti</name>
    <dbReference type="NCBI Taxonomy" id="1038014"/>
    <lineage>
        <taxon>Bacteria</taxon>
        <taxon>Pseudomonadati</taxon>
        <taxon>Bacteroidota</taxon>
        <taxon>Flavobacteriia</taxon>
        <taxon>Flavobacteriales</taxon>
        <taxon>Flavobacteriaceae</taxon>
        <taxon>Aquimarina</taxon>
    </lineage>
</organism>
<dbReference type="InterPro" id="IPR016181">
    <property type="entry name" value="Acyl_CoA_acyltransferase"/>
</dbReference>
<dbReference type="Gene3D" id="3.40.630.30">
    <property type="match status" value="1"/>
</dbReference>
<dbReference type="AlphaFoldDB" id="A0A1H7UK90"/>
<dbReference type="EMBL" id="FOAB01000007">
    <property type="protein sequence ID" value="SEL97164.1"/>
    <property type="molecule type" value="Genomic_DNA"/>
</dbReference>